<dbReference type="Pfam" id="PF13911">
    <property type="entry name" value="AhpC-TSA_2"/>
    <property type="match status" value="1"/>
</dbReference>
<accession>A0A1X6NEE4</accession>
<dbReference type="OrthoDB" id="40334at2759"/>
<dbReference type="RefSeq" id="XP_024343666.1">
    <property type="nucleotide sequence ID" value="XM_024478055.1"/>
</dbReference>
<name>A0A1X6NEE4_9APHY</name>
<protein>
    <recommendedName>
        <fullName evidence="3">Alkyl hydroperoxide reductase subunit C/ Thiol specific antioxidant domain-containing protein</fullName>
    </recommendedName>
</protein>
<evidence type="ECO:0000313" key="1">
    <source>
        <dbReference type="EMBL" id="OSX66872.1"/>
    </source>
</evidence>
<organism evidence="1 2">
    <name type="scientific">Postia placenta MAD-698-R-SB12</name>
    <dbReference type="NCBI Taxonomy" id="670580"/>
    <lineage>
        <taxon>Eukaryota</taxon>
        <taxon>Fungi</taxon>
        <taxon>Dikarya</taxon>
        <taxon>Basidiomycota</taxon>
        <taxon>Agaricomycotina</taxon>
        <taxon>Agaricomycetes</taxon>
        <taxon>Polyporales</taxon>
        <taxon>Adustoporiaceae</taxon>
        <taxon>Rhodonia</taxon>
    </lineage>
</organism>
<evidence type="ECO:0000313" key="2">
    <source>
        <dbReference type="Proteomes" id="UP000194127"/>
    </source>
</evidence>
<dbReference type="PANTHER" id="PTHR28630">
    <property type="match status" value="1"/>
</dbReference>
<dbReference type="InterPro" id="IPR032801">
    <property type="entry name" value="PXL2A/B/C"/>
</dbReference>
<keyword evidence="2" id="KW-1185">Reference proteome</keyword>
<evidence type="ECO:0008006" key="3">
    <source>
        <dbReference type="Google" id="ProtNLM"/>
    </source>
</evidence>
<proteinExistence type="predicted"/>
<dbReference type="GeneID" id="36323005"/>
<reference evidence="1 2" key="1">
    <citation type="submission" date="2017-04" db="EMBL/GenBank/DDBJ databases">
        <title>Genome Sequence of the Model Brown-Rot Fungus Postia placenta SB12.</title>
        <authorList>
            <consortium name="DOE Joint Genome Institute"/>
            <person name="Gaskell J."/>
            <person name="Kersten P."/>
            <person name="Larrondo L.F."/>
            <person name="Canessa P."/>
            <person name="Martinez D."/>
            <person name="Hibbett D."/>
            <person name="Schmoll M."/>
            <person name="Kubicek C.P."/>
            <person name="Martinez A.T."/>
            <person name="Yadav J."/>
            <person name="Master E."/>
            <person name="Magnuson J.K."/>
            <person name="James T."/>
            <person name="Yaver D."/>
            <person name="Berka R."/>
            <person name="Labutti K."/>
            <person name="Lipzen A."/>
            <person name="Aerts A."/>
            <person name="Barry K."/>
            <person name="Henrissat B."/>
            <person name="Blanchette R."/>
            <person name="Grigoriev I."/>
            <person name="Cullen D."/>
        </authorList>
    </citation>
    <scope>NUCLEOTIDE SEQUENCE [LARGE SCALE GENOMIC DNA]</scope>
    <source>
        <strain evidence="1 2">MAD-698-R-SB12</strain>
    </source>
</reference>
<dbReference type="Gene3D" id="3.40.30.10">
    <property type="entry name" value="Glutaredoxin"/>
    <property type="match status" value="1"/>
</dbReference>
<dbReference type="SUPFAM" id="SSF52833">
    <property type="entry name" value="Thioredoxin-like"/>
    <property type="match status" value="1"/>
</dbReference>
<dbReference type="Proteomes" id="UP000194127">
    <property type="component" value="Unassembled WGS sequence"/>
</dbReference>
<dbReference type="InterPro" id="IPR036249">
    <property type="entry name" value="Thioredoxin-like_sf"/>
</dbReference>
<dbReference type="AlphaFoldDB" id="A0A1X6NEE4"/>
<dbReference type="STRING" id="670580.A0A1X6NEE4"/>
<dbReference type="PANTHER" id="PTHR28630:SF3">
    <property type="entry name" value="PEROXIREDOXIN-LIKE 2C"/>
    <property type="match status" value="1"/>
</dbReference>
<dbReference type="EMBL" id="KZ110591">
    <property type="protein sequence ID" value="OSX66872.1"/>
    <property type="molecule type" value="Genomic_DNA"/>
</dbReference>
<sequence>MTTLSLDSSTIASVSKLPVYDATGKAFDFGSLYHGEKTIVVFIRWHFFCGQYVMELAKVPQEALRQAAIRLVVIGCGDWHPIQDYCDITGYKGDMFADPSRALYQCLGLTESLERTPAGQEKRSYLAGRSFLGNLVRSIWNNRVSDNRKDR</sequence>
<gene>
    <name evidence="1" type="ORF">POSPLADRAFT_1042173</name>
</gene>